<dbReference type="FunFam" id="1.20.5.1160:FF:000002">
    <property type="entry name" value="Type I keratin 10"/>
    <property type="match status" value="1"/>
</dbReference>
<keyword evidence="4" id="KW-1185">Reference proteome</keyword>
<dbReference type="FunFam" id="1.20.5.500:FF:000001">
    <property type="entry name" value="Type II keratin 23"/>
    <property type="match status" value="1"/>
</dbReference>
<evidence type="ECO:0000256" key="1">
    <source>
        <dbReference type="SAM" id="Coils"/>
    </source>
</evidence>
<dbReference type="PRINTS" id="PR01248">
    <property type="entry name" value="TYPE1KERATIN"/>
</dbReference>
<organism evidence="3 4">
    <name type="scientific">Ciceribacter ferrooxidans</name>
    <dbReference type="NCBI Taxonomy" id="2509717"/>
    <lineage>
        <taxon>Bacteria</taxon>
        <taxon>Pseudomonadati</taxon>
        <taxon>Pseudomonadota</taxon>
        <taxon>Alphaproteobacteria</taxon>
        <taxon>Hyphomicrobiales</taxon>
        <taxon>Rhizobiaceae</taxon>
        <taxon>Ciceribacter</taxon>
    </lineage>
</organism>
<dbReference type="AlphaFoldDB" id="A0A4Q2TFX6"/>
<dbReference type="Proteomes" id="UP000291088">
    <property type="component" value="Unassembled WGS sequence"/>
</dbReference>
<dbReference type="InterPro" id="IPR039008">
    <property type="entry name" value="IF_rod_dom"/>
</dbReference>
<dbReference type="EMBL" id="SDVB01000185">
    <property type="protein sequence ID" value="RYC16307.1"/>
    <property type="molecule type" value="Genomic_DNA"/>
</dbReference>
<evidence type="ECO:0000259" key="2">
    <source>
        <dbReference type="PROSITE" id="PS51842"/>
    </source>
</evidence>
<evidence type="ECO:0000313" key="4">
    <source>
        <dbReference type="Proteomes" id="UP000291088"/>
    </source>
</evidence>
<feature type="non-terminal residue" evidence="3">
    <location>
        <position position="1"/>
    </location>
</feature>
<name>A0A4Q2TFX6_9HYPH</name>
<reference evidence="3 4" key="1">
    <citation type="submission" date="2019-01" db="EMBL/GenBank/DDBJ databases">
        <authorList>
            <person name="Deng T."/>
        </authorList>
    </citation>
    <scope>NUCLEOTIDE SEQUENCE [LARGE SCALE GENOMIC DNA]</scope>
    <source>
        <strain evidence="3 4">F8825</strain>
    </source>
</reference>
<dbReference type="PROSITE" id="PS51842">
    <property type="entry name" value="IF_ROD_2"/>
    <property type="match status" value="1"/>
</dbReference>
<evidence type="ECO:0000313" key="3">
    <source>
        <dbReference type="EMBL" id="RYC16307.1"/>
    </source>
</evidence>
<dbReference type="RefSeq" id="WP_165351113.1">
    <property type="nucleotide sequence ID" value="NZ_SDVB01000185.1"/>
</dbReference>
<protein>
    <recommendedName>
        <fullName evidence="2">IF rod domain-containing protein</fullName>
    </recommendedName>
</protein>
<dbReference type="Gene3D" id="1.20.5.500">
    <property type="entry name" value="Single helix bin"/>
    <property type="match status" value="1"/>
</dbReference>
<dbReference type="Pfam" id="PF00038">
    <property type="entry name" value="Filament"/>
    <property type="match status" value="1"/>
</dbReference>
<feature type="coiled-coil region" evidence="1">
    <location>
        <begin position="32"/>
        <end position="185"/>
    </location>
</feature>
<dbReference type="InterPro" id="IPR002957">
    <property type="entry name" value="Keratin_I"/>
</dbReference>
<gene>
    <name evidence="3" type="ORF">EUU22_07995</name>
</gene>
<feature type="non-terminal residue" evidence="3">
    <location>
        <position position="210"/>
    </location>
</feature>
<dbReference type="GO" id="GO:0045109">
    <property type="term" value="P:intermediate filament organization"/>
    <property type="evidence" value="ECO:0007669"/>
    <property type="project" value="TreeGrafter"/>
</dbReference>
<proteinExistence type="predicted"/>
<feature type="domain" description="IF rod" evidence="2">
    <location>
        <begin position="1"/>
        <end position="210"/>
    </location>
</feature>
<dbReference type="GO" id="GO:0005198">
    <property type="term" value="F:structural molecule activity"/>
    <property type="evidence" value="ECO:0007669"/>
    <property type="project" value="InterPro"/>
</dbReference>
<sequence>SVDNARIVLQIDNARLAADDFRLKYENELCLRQAVEADINGLRRVLDELTMAKCDLESQIESLTDELRCLKKNHEEEMKSYQGATGQLSVEMNAAPGIDMTKILNAMRAEYEDMAEANRREAEKRFNEASNALKKEISSGAEQVQSSINEITDLKRTLQTFEIELQAALATKQSLENSLAETEGNYCVQLSHIQAKIGTIEQQLCEVRGD</sequence>
<dbReference type="SMART" id="SM01391">
    <property type="entry name" value="Filament"/>
    <property type="match status" value="1"/>
</dbReference>
<accession>A0A4Q2TFX6</accession>
<dbReference type="Gene3D" id="1.20.5.1160">
    <property type="entry name" value="Vasodilator-stimulated phosphoprotein"/>
    <property type="match status" value="1"/>
</dbReference>
<dbReference type="SUPFAM" id="SSF64593">
    <property type="entry name" value="Intermediate filament protein, coiled coil region"/>
    <property type="match status" value="1"/>
</dbReference>
<keyword evidence="1" id="KW-0175">Coiled coil</keyword>
<dbReference type="PANTHER" id="PTHR23239:SF207">
    <property type="entry name" value="KERATIN, TYPE I CYTOSKELETAL 24"/>
    <property type="match status" value="1"/>
</dbReference>
<dbReference type="GO" id="GO:0005856">
    <property type="term" value="C:cytoskeleton"/>
    <property type="evidence" value="ECO:0007669"/>
    <property type="project" value="TreeGrafter"/>
</dbReference>
<dbReference type="PANTHER" id="PTHR23239">
    <property type="entry name" value="INTERMEDIATE FILAMENT"/>
    <property type="match status" value="1"/>
</dbReference>
<comment type="caution">
    <text evidence="3">The sequence shown here is derived from an EMBL/GenBank/DDBJ whole genome shotgun (WGS) entry which is preliminary data.</text>
</comment>